<dbReference type="Gene3D" id="3.90.660.10">
    <property type="match status" value="1"/>
</dbReference>
<comment type="cofactor">
    <cofactor evidence="1 4">
        <name>FAD</name>
        <dbReference type="ChEBI" id="CHEBI:57692"/>
    </cofactor>
</comment>
<dbReference type="AlphaFoldDB" id="A0AAD9L802"/>
<dbReference type="EC" id="1.4.3.-" evidence="4"/>
<organism evidence="8 9">
    <name type="scientific">Papiliotrema laurentii</name>
    <name type="common">Cryptococcus laurentii</name>
    <dbReference type="NCBI Taxonomy" id="5418"/>
    <lineage>
        <taxon>Eukaryota</taxon>
        <taxon>Fungi</taxon>
        <taxon>Dikarya</taxon>
        <taxon>Basidiomycota</taxon>
        <taxon>Agaricomycotina</taxon>
        <taxon>Tremellomycetes</taxon>
        <taxon>Tremellales</taxon>
        <taxon>Rhynchogastremaceae</taxon>
        <taxon>Papiliotrema</taxon>
    </lineage>
</organism>
<evidence type="ECO:0000313" key="9">
    <source>
        <dbReference type="Proteomes" id="UP001182556"/>
    </source>
</evidence>
<keyword evidence="4" id="KW-0285">Flavoprotein</keyword>
<dbReference type="SUPFAM" id="SSF51905">
    <property type="entry name" value="FAD/NAD(P)-binding domain"/>
    <property type="match status" value="1"/>
</dbReference>
<evidence type="ECO:0000256" key="4">
    <source>
        <dbReference type="RuleBase" id="RU362067"/>
    </source>
</evidence>
<comment type="similarity">
    <text evidence="4">Belongs to the flavin monoamine oxidase family.</text>
</comment>
<dbReference type="PANTHER" id="PTHR10742">
    <property type="entry name" value="FLAVIN MONOAMINE OXIDASE"/>
    <property type="match status" value="1"/>
</dbReference>
<dbReference type="InterPro" id="IPR002937">
    <property type="entry name" value="Amino_oxidase"/>
</dbReference>
<dbReference type="InterPro" id="IPR050281">
    <property type="entry name" value="Flavin_monoamine_oxidase"/>
</dbReference>
<evidence type="ECO:0000256" key="3">
    <source>
        <dbReference type="PIRSR" id="PIRSR601613-1"/>
    </source>
</evidence>
<evidence type="ECO:0000256" key="1">
    <source>
        <dbReference type="ARBA" id="ARBA00001974"/>
    </source>
</evidence>
<name>A0AAD9L802_PAPLA</name>
<protein>
    <recommendedName>
        <fullName evidence="4">Amine oxidase</fullName>
        <ecNumber evidence="4">1.4.3.-</ecNumber>
    </recommendedName>
</protein>
<dbReference type="InterPro" id="IPR036188">
    <property type="entry name" value="FAD/NAD-bd_sf"/>
</dbReference>
<keyword evidence="2 4" id="KW-0560">Oxidoreductase</keyword>
<keyword evidence="6" id="KW-0732">Signal</keyword>
<accession>A0AAD9L802</accession>
<evidence type="ECO:0000313" key="8">
    <source>
        <dbReference type="EMBL" id="KAK1926002.1"/>
    </source>
</evidence>
<dbReference type="InterPro" id="IPR001613">
    <property type="entry name" value="Flavin_amine_oxidase"/>
</dbReference>
<feature type="region of interest" description="Disordered" evidence="5">
    <location>
        <begin position="520"/>
        <end position="541"/>
    </location>
</feature>
<dbReference type="Pfam" id="PF01593">
    <property type="entry name" value="Amino_oxidase"/>
    <property type="match status" value="1"/>
</dbReference>
<dbReference type="EMBL" id="JAODAN010000002">
    <property type="protein sequence ID" value="KAK1926002.1"/>
    <property type="molecule type" value="Genomic_DNA"/>
</dbReference>
<feature type="domain" description="Amine oxidase" evidence="7">
    <location>
        <begin position="41"/>
        <end position="483"/>
    </location>
</feature>
<dbReference type="PANTHER" id="PTHR10742:SF313">
    <property type="entry name" value="AMINE OXIDASE"/>
    <property type="match status" value="1"/>
</dbReference>
<dbReference type="Gene3D" id="3.50.50.60">
    <property type="entry name" value="FAD/NAD(P)-binding domain"/>
    <property type="match status" value="1"/>
</dbReference>
<reference evidence="8" key="1">
    <citation type="submission" date="2023-02" db="EMBL/GenBank/DDBJ databases">
        <title>Identification and recombinant expression of a fungal hydrolase from Papiliotrema laurentii that hydrolyzes apple cutin and clears colloidal polyester polyurethane.</title>
        <authorList>
            <consortium name="DOE Joint Genome Institute"/>
            <person name="Roman V.A."/>
            <person name="Bojanowski C."/>
            <person name="Crable B.R."/>
            <person name="Wagner D.N."/>
            <person name="Hung C.S."/>
            <person name="Nadeau L.J."/>
            <person name="Schratz L."/>
            <person name="Haridas S."/>
            <person name="Pangilinan J."/>
            <person name="Lipzen A."/>
            <person name="Na H."/>
            <person name="Yan M."/>
            <person name="Ng V."/>
            <person name="Grigoriev I.V."/>
            <person name="Spatafora J.W."/>
            <person name="Barlow D."/>
            <person name="Biffinger J."/>
            <person name="Kelley-Loughnane N."/>
            <person name="Varaljay V.A."/>
            <person name="Crookes-Goodson W.J."/>
        </authorList>
    </citation>
    <scope>NUCLEOTIDE SEQUENCE</scope>
    <source>
        <strain evidence="8">5307AH</strain>
    </source>
</reference>
<comment type="caution">
    <text evidence="8">The sequence shown here is derived from an EMBL/GenBank/DDBJ whole genome shotgun (WGS) entry which is preliminary data.</text>
</comment>
<evidence type="ECO:0000259" key="7">
    <source>
        <dbReference type="Pfam" id="PF01593"/>
    </source>
</evidence>
<dbReference type="GO" id="GO:0016491">
    <property type="term" value="F:oxidoreductase activity"/>
    <property type="evidence" value="ECO:0007669"/>
    <property type="project" value="UniProtKB-KW"/>
</dbReference>
<evidence type="ECO:0000256" key="6">
    <source>
        <dbReference type="SAM" id="SignalP"/>
    </source>
</evidence>
<feature type="chain" id="PRO_5042044055" description="Amine oxidase" evidence="6">
    <location>
        <begin position="20"/>
        <end position="541"/>
    </location>
</feature>
<sequence length="541" mass="60648">MRADRLVHALFALLPAVAALTTRDTTAPGRSAEVIILGGGIAGISVARTLAQEYNLTDIILIEGRDELGGRAHTVQLIGPDGVNRTVEKGCNWIQGPGKEAIQELADKWGLESTPTNYTDIVFFEGKWGVEGNASEPRGSFLTDDQVLEFTEGYDNFIDNAPGYSDWRTNNSLVDISVRVATSIMDWIPVNPMQMLYEYWNVDFTFAQPPEDSSFANAFGQEAGIADSADRFVTDERGYKYVFVQEAKEVFGRDLSDPRLQLGTTVQTIDYTDDTQVRVETDKGEFFASRFVVSTFSVGVLQHQDVHWEPRLPDWKKEAIFSFNMATYQKIFMLFPTQFWGDTEFILYGDPEQRGRYAVWQNINAPGYIPQNTSTNVIMVTAVDDMARSNEKRTDAEIQAEAMQVLREMYGDDIPQPDDIIVPRWNSDPLYRGSYSNWPLGVLDQHHENLRQPVGNGRVLFTGEAMSPEAFGYVQGAWLEGQSTGRGIGECIVNGDCPEVEIYEALTTCAQVSSAEAFKRKRSMSRVPRRSHSPGAARRRR</sequence>
<gene>
    <name evidence="8" type="ORF">DB88DRAFT_435667</name>
</gene>
<proteinExistence type="inferred from homology"/>
<keyword evidence="4" id="KW-0274">FAD</keyword>
<keyword evidence="9" id="KW-1185">Reference proteome</keyword>
<dbReference type="SUPFAM" id="SSF54373">
    <property type="entry name" value="FAD-linked reductases, C-terminal domain"/>
    <property type="match status" value="1"/>
</dbReference>
<evidence type="ECO:0000256" key="5">
    <source>
        <dbReference type="SAM" id="MobiDB-lite"/>
    </source>
</evidence>
<dbReference type="PRINTS" id="PR00757">
    <property type="entry name" value="AMINEOXDASEF"/>
</dbReference>
<dbReference type="Proteomes" id="UP001182556">
    <property type="component" value="Unassembled WGS sequence"/>
</dbReference>
<feature type="binding site" evidence="3">
    <location>
        <position position="266"/>
    </location>
    <ligand>
        <name>FAD</name>
        <dbReference type="ChEBI" id="CHEBI:57692"/>
    </ligand>
</feature>
<dbReference type="GO" id="GO:0006598">
    <property type="term" value="P:polyamine catabolic process"/>
    <property type="evidence" value="ECO:0007669"/>
    <property type="project" value="TreeGrafter"/>
</dbReference>
<feature type="signal peptide" evidence="6">
    <location>
        <begin position="1"/>
        <end position="19"/>
    </location>
</feature>
<evidence type="ECO:0000256" key="2">
    <source>
        <dbReference type="ARBA" id="ARBA00023002"/>
    </source>
</evidence>